<dbReference type="AlphaFoldDB" id="A0A0E9W0Z1"/>
<reference evidence="1" key="1">
    <citation type="submission" date="2014-11" db="EMBL/GenBank/DDBJ databases">
        <authorList>
            <person name="Amaro Gonzalez C."/>
        </authorList>
    </citation>
    <scope>NUCLEOTIDE SEQUENCE</scope>
</reference>
<name>A0A0E9W0Z1_ANGAN</name>
<sequence length="47" mass="5370">MVTLHVSAVPNPVHSRVLVVVQRARSLDGKVMFQLSREREMKETLKP</sequence>
<protein>
    <submittedName>
        <fullName evidence="1">Uncharacterized protein</fullName>
    </submittedName>
</protein>
<proteinExistence type="predicted"/>
<dbReference type="EMBL" id="GBXM01025429">
    <property type="protein sequence ID" value="JAH83148.1"/>
    <property type="molecule type" value="Transcribed_RNA"/>
</dbReference>
<organism evidence="1">
    <name type="scientific">Anguilla anguilla</name>
    <name type="common">European freshwater eel</name>
    <name type="synonym">Muraena anguilla</name>
    <dbReference type="NCBI Taxonomy" id="7936"/>
    <lineage>
        <taxon>Eukaryota</taxon>
        <taxon>Metazoa</taxon>
        <taxon>Chordata</taxon>
        <taxon>Craniata</taxon>
        <taxon>Vertebrata</taxon>
        <taxon>Euteleostomi</taxon>
        <taxon>Actinopterygii</taxon>
        <taxon>Neopterygii</taxon>
        <taxon>Teleostei</taxon>
        <taxon>Anguilliformes</taxon>
        <taxon>Anguillidae</taxon>
        <taxon>Anguilla</taxon>
    </lineage>
</organism>
<accession>A0A0E9W0Z1</accession>
<reference evidence="1" key="2">
    <citation type="journal article" date="2015" name="Fish Shellfish Immunol.">
        <title>Early steps in the European eel (Anguilla anguilla)-Vibrio vulnificus interaction in the gills: Role of the RtxA13 toxin.</title>
        <authorList>
            <person name="Callol A."/>
            <person name="Pajuelo D."/>
            <person name="Ebbesson L."/>
            <person name="Teles M."/>
            <person name="MacKenzie S."/>
            <person name="Amaro C."/>
        </authorList>
    </citation>
    <scope>NUCLEOTIDE SEQUENCE</scope>
</reference>
<evidence type="ECO:0000313" key="1">
    <source>
        <dbReference type="EMBL" id="JAH83148.1"/>
    </source>
</evidence>